<sequence>MDLASAGGPPPYILVEVPQGAVPERYQDETNKHAPPSLPSRPLSAPSASVPEDSPPLHQAEVISATSGQPAALSPVRSQEGDEDEKQSHFAKRFMGNMLVARLGRAGVQSVTSTVKLPLYLSPWGDNNPFVLPNLRKRDLALAGVMHFGADALIGSSLTAVETVVQHGASWTAEQSLDQGVDKLRGGAKPHSVKRTAGLTSVEVRIKHKLIGEEAELRFFESKDTAHVLSCAKGWFCPYLYCSSRVSQLSRKKDFTVAEVMGPGLKADAALAPTLLSCITNEDAPICRLDTGENAGTTSTHYSRFAIFFMGISPYRTASAWSQAKVPGEARIRFHLLTHVPAVVVPIKSTAPVCAWSPWTLDQILGNEDGYSAETHRNDIVRYLDTLIEAAYIRGQSKDTWRQELSDAVDQILTGIRNISSTLGSIADAFENEHGGIVMFRF</sequence>
<keyword evidence="3" id="KW-1185">Reference proteome</keyword>
<evidence type="ECO:0000256" key="1">
    <source>
        <dbReference type="SAM" id="MobiDB-lite"/>
    </source>
</evidence>
<dbReference type="EMBL" id="JARVKF010000396">
    <property type="protein sequence ID" value="KAK9417600.1"/>
    <property type="molecule type" value="Genomic_DNA"/>
</dbReference>
<protein>
    <submittedName>
        <fullName evidence="2">Uncharacterized protein</fullName>
    </submittedName>
</protein>
<evidence type="ECO:0000313" key="3">
    <source>
        <dbReference type="Proteomes" id="UP001408356"/>
    </source>
</evidence>
<proteinExistence type="predicted"/>
<reference evidence="2 3" key="1">
    <citation type="journal article" date="2024" name="J. Plant Pathol.">
        <title>Sequence and assembly of the genome of Seiridium unicorne, isolate CBS 538.82, causal agent of cypress canker disease.</title>
        <authorList>
            <person name="Scali E."/>
            <person name="Rocca G.D."/>
            <person name="Danti R."/>
            <person name="Garbelotto M."/>
            <person name="Barberini S."/>
            <person name="Baroncelli R."/>
            <person name="Emiliani G."/>
        </authorList>
    </citation>
    <scope>NUCLEOTIDE SEQUENCE [LARGE SCALE GENOMIC DNA]</scope>
    <source>
        <strain evidence="2 3">BM-138-508</strain>
    </source>
</reference>
<name>A0ABR2UTB5_9PEZI</name>
<gene>
    <name evidence="2" type="ORF">SUNI508_01357</name>
</gene>
<organism evidence="2 3">
    <name type="scientific">Seiridium unicorne</name>
    <dbReference type="NCBI Taxonomy" id="138068"/>
    <lineage>
        <taxon>Eukaryota</taxon>
        <taxon>Fungi</taxon>
        <taxon>Dikarya</taxon>
        <taxon>Ascomycota</taxon>
        <taxon>Pezizomycotina</taxon>
        <taxon>Sordariomycetes</taxon>
        <taxon>Xylariomycetidae</taxon>
        <taxon>Amphisphaeriales</taxon>
        <taxon>Sporocadaceae</taxon>
        <taxon>Seiridium</taxon>
    </lineage>
</organism>
<accession>A0ABR2UTB5</accession>
<comment type="caution">
    <text evidence="2">The sequence shown here is derived from an EMBL/GenBank/DDBJ whole genome shotgun (WGS) entry which is preliminary data.</text>
</comment>
<feature type="region of interest" description="Disordered" evidence="1">
    <location>
        <begin position="1"/>
        <end position="88"/>
    </location>
</feature>
<feature type="compositionally biased region" description="Low complexity" evidence="1">
    <location>
        <begin position="40"/>
        <end position="49"/>
    </location>
</feature>
<evidence type="ECO:0000313" key="2">
    <source>
        <dbReference type="EMBL" id="KAK9417600.1"/>
    </source>
</evidence>
<dbReference type="Proteomes" id="UP001408356">
    <property type="component" value="Unassembled WGS sequence"/>
</dbReference>